<gene>
    <name evidence="2" type="ORF">LPMP_201960</name>
</gene>
<feature type="region of interest" description="Disordered" evidence="1">
    <location>
        <begin position="644"/>
        <end position="671"/>
    </location>
</feature>
<accession>A0A088RPH4</accession>
<dbReference type="VEuPathDB" id="TriTrypDB:LPAL13_200025000"/>
<dbReference type="GeneID" id="22574405"/>
<dbReference type="EMBL" id="CP009389">
    <property type="protein sequence ID" value="AIN97690.1"/>
    <property type="molecule type" value="Genomic_DNA"/>
</dbReference>
<dbReference type="VEuPathDB" id="TriTrypDB:LPMP_201960"/>
<dbReference type="RefSeq" id="XP_010698397.1">
    <property type="nucleotide sequence ID" value="XM_010700095.1"/>
</dbReference>
<dbReference type="AlphaFoldDB" id="A0A088RPH4"/>
<feature type="compositionally biased region" description="Low complexity" evidence="1">
    <location>
        <begin position="78"/>
        <end position="92"/>
    </location>
</feature>
<feature type="region of interest" description="Disordered" evidence="1">
    <location>
        <begin position="70"/>
        <end position="92"/>
    </location>
</feature>
<name>A0A088RPH4_LEIPA</name>
<protein>
    <submittedName>
        <fullName evidence="2">Uncharacterized protein</fullName>
    </submittedName>
</protein>
<dbReference type="Proteomes" id="UP000063063">
    <property type="component" value="Chromosome 20"/>
</dbReference>
<keyword evidence="3" id="KW-1185">Reference proteome</keyword>
<evidence type="ECO:0000313" key="3">
    <source>
        <dbReference type="Proteomes" id="UP000063063"/>
    </source>
</evidence>
<reference evidence="2 3" key="1">
    <citation type="journal article" date="2015" name="Sci. Rep.">
        <title>The genome of Leishmania panamensis: insights into genomics of the L. (Viannia) subgenus.</title>
        <authorList>
            <person name="Llanes A."/>
            <person name="Restrepo C.M."/>
            <person name="Vecchio G.D."/>
            <person name="Anguizola F.J."/>
            <person name="Lleonart R."/>
        </authorList>
    </citation>
    <scope>NUCLEOTIDE SEQUENCE [LARGE SCALE GENOMIC DNA]</scope>
    <source>
        <strain evidence="2 3">MHOM/PA/94/PSC-1</strain>
    </source>
</reference>
<dbReference type="KEGG" id="lpan:LPMP_201960"/>
<proteinExistence type="predicted"/>
<evidence type="ECO:0000256" key="1">
    <source>
        <dbReference type="SAM" id="MobiDB-lite"/>
    </source>
</evidence>
<organism evidence="2 3">
    <name type="scientific">Leishmania panamensis</name>
    <dbReference type="NCBI Taxonomy" id="5679"/>
    <lineage>
        <taxon>Eukaryota</taxon>
        <taxon>Discoba</taxon>
        <taxon>Euglenozoa</taxon>
        <taxon>Kinetoplastea</taxon>
        <taxon>Metakinetoplastina</taxon>
        <taxon>Trypanosomatida</taxon>
        <taxon>Trypanosomatidae</taxon>
        <taxon>Leishmaniinae</taxon>
        <taxon>Leishmania</taxon>
        <taxon>Leishmania guyanensis species complex</taxon>
    </lineage>
</organism>
<dbReference type="OrthoDB" id="247089at2759"/>
<evidence type="ECO:0000313" key="2">
    <source>
        <dbReference type="EMBL" id="AIN97690.1"/>
    </source>
</evidence>
<dbReference type="eggNOG" id="ENOG502RZF7">
    <property type="taxonomic scope" value="Eukaryota"/>
</dbReference>
<sequence length="752" mass="81033">MATPAEVDPMVALVESWDTYLVPSSRLHSSMEWPAQDCPRIAQSTRAFASEPSVFRYHLNDACPIFTPGEQDNTDQVSLATSGPPSAGAPANGATEFSASSLLWLLTLVSRNAELLRATAHLFLQFNAQFAALVDSNAMTVNALRTRHQQQLASLLEMTDKYTAEDMIVDSVVTERVILQQQEELDTLERHCAAEEKQLEADLQVTLWRFLTTSAPDAVAAANRKEQSLSLANGDHGAGVGGSPYRPEADVSRFAEVRKTTTLHARRSSTAVAPFWPVHLVPVRTIKLRNEVSDAFAASAVSSTRSPSRRLKDSALQPIILDISPVSGLPRCLECCTGTQPGAIASTVWSAAEEHLLRLAHTRHSVLLFVGSELAALDLMQKCRAPELLLGTGHSCCDVFQRLANHPVLQVLFTTRLWGANVVLLWNPAQDVAPAAETQTVVEDALELAYAWGADMFSVAVLEGARLPSYAATGCFTAMVTRASSTSAAFLASQAVSMEVLRQLRNGVTRELLDTAGARRARRWQGTATWMPNGIGSAAAAMTGTRMCPRAVGVLYTSQSAQQEQENQLKVRQVSCAGSSDKPNAAPPLRKDNSIVSVNSSSFLFMPTSSPSSFRGPCITFNTPLAIRAFLPLGEEYFISERSSRGRGCSRSGFDASSLNIPNHERGDAHGLLRRPVSSTATEDDDASFSNKKDAGFLYESSSATSVRASSAALDAVEAGSRGGEVGLRQSSEVMTLESLIQHTFGDFAEIL</sequence>